<evidence type="ECO:0000313" key="2">
    <source>
        <dbReference type="Proteomes" id="UP000789342"/>
    </source>
</evidence>
<dbReference type="AlphaFoldDB" id="A0A9N9J8Y5"/>
<sequence>IVRGINFAAMFVRKNVIQAILVQNVRTSVMFLAITQNVSSSVASLAQCVQNGVIGHVSMKENAIFHVVYRVRDYHVISIVRGLLSADTNGNFGICGEVCPSSKFCVECAPENVKNQVVDLIMQSTFAETDWKTELMVVLDCGHVFTAETLDAFLEMKEFYHCDNQGNWVGIKPIVDKPGSLKCCPNC</sequence>
<proteinExistence type="predicted"/>
<comment type="caution">
    <text evidence="1">The sequence shown here is derived from an EMBL/GenBank/DDBJ whole genome shotgun (WGS) entry which is preliminary data.</text>
</comment>
<protein>
    <submittedName>
        <fullName evidence="1">2393_t:CDS:1</fullName>
    </submittedName>
</protein>
<reference evidence="1" key="1">
    <citation type="submission" date="2021-06" db="EMBL/GenBank/DDBJ databases">
        <authorList>
            <person name="Kallberg Y."/>
            <person name="Tangrot J."/>
            <person name="Rosling A."/>
        </authorList>
    </citation>
    <scope>NUCLEOTIDE SEQUENCE</scope>
    <source>
        <strain evidence="1">CL551</strain>
    </source>
</reference>
<name>A0A9N9J8Y5_9GLOM</name>
<feature type="non-terminal residue" evidence="1">
    <location>
        <position position="1"/>
    </location>
</feature>
<keyword evidence="2" id="KW-1185">Reference proteome</keyword>
<dbReference type="EMBL" id="CAJVPV010045514">
    <property type="protein sequence ID" value="CAG8769324.1"/>
    <property type="molecule type" value="Genomic_DNA"/>
</dbReference>
<feature type="non-terminal residue" evidence="1">
    <location>
        <position position="187"/>
    </location>
</feature>
<accession>A0A9N9J8Y5</accession>
<dbReference type="OrthoDB" id="2423195at2759"/>
<evidence type="ECO:0000313" key="1">
    <source>
        <dbReference type="EMBL" id="CAG8769324.1"/>
    </source>
</evidence>
<dbReference type="Proteomes" id="UP000789342">
    <property type="component" value="Unassembled WGS sequence"/>
</dbReference>
<organism evidence="1 2">
    <name type="scientific">Acaulospora morrowiae</name>
    <dbReference type="NCBI Taxonomy" id="94023"/>
    <lineage>
        <taxon>Eukaryota</taxon>
        <taxon>Fungi</taxon>
        <taxon>Fungi incertae sedis</taxon>
        <taxon>Mucoromycota</taxon>
        <taxon>Glomeromycotina</taxon>
        <taxon>Glomeromycetes</taxon>
        <taxon>Diversisporales</taxon>
        <taxon>Acaulosporaceae</taxon>
        <taxon>Acaulospora</taxon>
    </lineage>
</organism>
<gene>
    <name evidence="1" type="ORF">AMORRO_LOCUS16487</name>
</gene>